<gene>
    <name evidence="1" type="ORF">Ahy_B03g063241</name>
</gene>
<sequence length="96" mass="10673">MWNWEKDFFREDSPESWKKPGAVSCFSLSFVFLDSISTTCDIIGLLLAAACVQKNATFMYLITSSSGNSPISGSTSSTNFPSSWSCHACYREHNIQ</sequence>
<evidence type="ECO:0000313" key="2">
    <source>
        <dbReference type="Proteomes" id="UP000289738"/>
    </source>
</evidence>
<name>A0A444ZWK9_ARAHY</name>
<comment type="caution">
    <text evidence="1">The sequence shown here is derived from an EMBL/GenBank/DDBJ whole genome shotgun (WGS) entry which is preliminary data.</text>
</comment>
<evidence type="ECO:0000313" key="1">
    <source>
        <dbReference type="EMBL" id="RYR18625.1"/>
    </source>
</evidence>
<reference evidence="1 2" key="1">
    <citation type="submission" date="2019-01" db="EMBL/GenBank/DDBJ databases">
        <title>Sequencing of cultivated peanut Arachis hypogaea provides insights into genome evolution and oil improvement.</title>
        <authorList>
            <person name="Chen X."/>
        </authorList>
    </citation>
    <scope>NUCLEOTIDE SEQUENCE [LARGE SCALE GENOMIC DNA]</scope>
    <source>
        <strain evidence="2">cv. Fuhuasheng</strain>
        <tissue evidence="1">Leaves</tissue>
    </source>
</reference>
<proteinExistence type="predicted"/>
<dbReference type="EMBL" id="SDMP01000013">
    <property type="protein sequence ID" value="RYR18625.1"/>
    <property type="molecule type" value="Genomic_DNA"/>
</dbReference>
<keyword evidence="2" id="KW-1185">Reference proteome</keyword>
<dbReference type="Proteomes" id="UP000289738">
    <property type="component" value="Chromosome B03"/>
</dbReference>
<dbReference type="AlphaFoldDB" id="A0A444ZWK9"/>
<accession>A0A444ZWK9</accession>
<organism evidence="1 2">
    <name type="scientific">Arachis hypogaea</name>
    <name type="common">Peanut</name>
    <dbReference type="NCBI Taxonomy" id="3818"/>
    <lineage>
        <taxon>Eukaryota</taxon>
        <taxon>Viridiplantae</taxon>
        <taxon>Streptophyta</taxon>
        <taxon>Embryophyta</taxon>
        <taxon>Tracheophyta</taxon>
        <taxon>Spermatophyta</taxon>
        <taxon>Magnoliopsida</taxon>
        <taxon>eudicotyledons</taxon>
        <taxon>Gunneridae</taxon>
        <taxon>Pentapetalae</taxon>
        <taxon>rosids</taxon>
        <taxon>fabids</taxon>
        <taxon>Fabales</taxon>
        <taxon>Fabaceae</taxon>
        <taxon>Papilionoideae</taxon>
        <taxon>50 kb inversion clade</taxon>
        <taxon>dalbergioids sensu lato</taxon>
        <taxon>Dalbergieae</taxon>
        <taxon>Pterocarpus clade</taxon>
        <taxon>Arachis</taxon>
    </lineage>
</organism>
<protein>
    <submittedName>
        <fullName evidence="1">Uncharacterized protein</fullName>
    </submittedName>
</protein>